<feature type="compositionally biased region" description="Polar residues" evidence="1">
    <location>
        <begin position="415"/>
        <end position="431"/>
    </location>
</feature>
<reference evidence="3" key="1">
    <citation type="journal article" date="2021" name="Mol. Ecol. Resour.">
        <title>Phylogenomic analyses of the genus Drosophila reveals genomic signals of climate adaptation.</title>
        <authorList>
            <person name="Li F."/>
            <person name="Rane R.V."/>
            <person name="Luria V."/>
            <person name="Xiong Z."/>
            <person name="Chen J."/>
            <person name="Li Z."/>
            <person name="Catullo R.A."/>
            <person name="Griffin P.C."/>
            <person name="Schiffer M."/>
            <person name="Pearce S."/>
            <person name="Lee S.F."/>
            <person name="McElroy K."/>
            <person name="Stocker A."/>
            <person name="Shirriffs J."/>
            <person name="Cockerell F."/>
            <person name="Coppin C."/>
            <person name="Sgro C.M."/>
            <person name="Karger A."/>
            <person name="Cain J.W."/>
            <person name="Weber J.A."/>
            <person name="Santpere G."/>
            <person name="Kirschner M.W."/>
            <person name="Hoffmann A.A."/>
            <person name="Oakeshott J.G."/>
            <person name="Zhang G."/>
        </authorList>
    </citation>
    <scope>NUCLEOTIDE SEQUENCE</scope>
    <source>
        <strain evidence="3">BGI-SZ-2011g</strain>
    </source>
</reference>
<evidence type="ECO:0000313" key="3">
    <source>
        <dbReference type="EMBL" id="KAH8359541.1"/>
    </source>
</evidence>
<dbReference type="Proteomes" id="UP001200034">
    <property type="component" value="Unassembled WGS sequence"/>
</dbReference>
<evidence type="ECO:0000256" key="1">
    <source>
        <dbReference type="SAM" id="MobiDB-lite"/>
    </source>
</evidence>
<dbReference type="PANTHER" id="PTHR12486">
    <property type="entry name" value="APRATAXIN-RELATED"/>
    <property type="match status" value="1"/>
</dbReference>
<comment type="caution">
    <text evidence="3">The sequence shown here is derived from an EMBL/GenBank/DDBJ whole genome shotgun (WGS) entry which is preliminary data.</text>
</comment>
<dbReference type="GO" id="GO:0000012">
    <property type="term" value="P:single strand break repair"/>
    <property type="evidence" value="ECO:0007669"/>
    <property type="project" value="TreeGrafter"/>
</dbReference>
<gene>
    <name evidence="3" type="ORF">KR093_007389</name>
</gene>
<feature type="compositionally biased region" description="Basic and acidic residues" evidence="1">
    <location>
        <begin position="204"/>
        <end position="213"/>
    </location>
</feature>
<dbReference type="GO" id="GO:0003725">
    <property type="term" value="F:double-stranded RNA binding"/>
    <property type="evidence" value="ECO:0007669"/>
    <property type="project" value="TreeGrafter"/>
</dbReference>
<feature type="region of interest" description="Disordered" evidence="1">
    <location>
        <begin position="344"/>
        <end position="456"/>
    </location>
</feature>
<feature type="compositionally biased region" description="Polar residues" evidence="1">
    <location>
        <begin position="214"/>
        <end position="251"/>
    </location>
</feature>
<accession>A0AAD4JUA8</accession>
<dbReference type="AlphaFoldDB" id="A0AAD4JUA8"/>
<dbReference type="Pfam" id="PF16278">
    <property type="entry name" value="zf-C2HE"/>
    <property type="match status" value="1"/>
</dbReference>
<proteinExistence type="predicted"/>
<name>A0AAD4JUA8_9MUSC</name>
<evidence type="ECO:0000259" key="2">
    <source>
        <dbReference type="Pfam" id="PF16278"/>
    </source>
</evidence>
<dbReference type="InterPro" id="IPR036265">
    <property type="entry name" value="HIT-like_sf"/>
</dbReference>
<dbReference type="InterPro" id="IPR032566">
    <property type="entry name" value="Znf-C2HE"/>
</dbReference>
<dbReference type="SUPFAM" id="SSF54197">
    <property type="entry name" value="HIT-like"/>
    <property type="match status" value="1"/>
</dbReference>
<dbReference type="GO" id="GO:1990165">
    <property type="term" value="F:single-strand break-containing DNA binding"/>
    <property type="evidence" value="ECO:0007669"/>
    <property type="project" value="TreeGrafter"/>
</dbReference>
<evidence type="ECO:0000313" key="4">
    <source>
        <dbReference type="Proteomes" id="UP001200034"/>
    </source>
</evidence>
<feature type="compositionally biased region" description="Polar residues" evidence="1">
    <location>
        <begin position="446"/>
        <end position="456"/>
    </location>
</feature>
<sequence>MDQLRAARHQLVNCLKNKNLLLIETNLAAVVKDRYPKAQYHFLVICKEDIANVTKLKQEHIPLLDHMMDLANQIIEQQNHLSSSHFLVGFKMDAFMDRLSLHVISNDFYSVSFRKVSHWNSFHSDLFLTYQAAYALLRLKGCIEPLTEEKTLELRNCKELHCNQCEFKSNNLLALKTHLSKHWMDREHDIQVKKQMEEITQMLDKSKLDETPTKTEQSSEPQSAQCRQNPDQKQTNATSDDMNQPPTNWRQRPNHMPNNEEEQQQSLMPYQNNFEKHFQKSAERRFQQHLHPMPEPSLMGRPPFFAQLNRGLPFMVPQQIYQHRMWNPNHNTNQSNYREFMAPQSTVSPPRFNPFKQVPNTTGLNPQQTSFIHSNQGNAVSQNKPKWTPKQWNKPNIPSEPINNRKYTPKPKDNQMVNATQVDKASQNKPHPNNAACTKPKWKPKSMSNKNQPDKQ</sequence>
<dbReference type="GO" id="GO:0003697">
    <property type="term" value="F:single-stranded DNA binding"/>
    <property type="evidence" value="ECO:0007669"/>
    <property type="project" value="TreeGrafter"/>
</dbReference>
<dbReference type="GO" id="GO:0030983">
    <property type="term" value="F:mismatched DNA binding"/>
    <property type="evidence" value="ECO:0007669"/>
    <property type="project" value="TreeGrafter"/>
</dbReference>
<dbReference type="PANTHER" id="PTHR12486:SF4">
    <property type="entry name" value="APRATAXIN"/>
    <property type="match status" value="1"/>
</dbReference>
<dbReference type="GO" id="GO:0005634">
    <property type="term" value="C:nucleus"/>
    <property type="evidence" value="ECO:0007669"/>
    <property type="project" value="TreeGrafter"/>
</dbReference>
<protein>
    <recommendedName>
        <fullName evidence="2">Aprataxin C2HE/C2H2/C2HC zinc finger domain-containing protein</fullName>
    </recommendedName>
</protein>
<dbReference type="Pfam" id="PF11969">
    <property type="entry name" value="DcpS_C"/>
    <property type="match status" value="1"/>
</dbReference>
<feature type="domain" description="Aprataxin C2HE/C2H2/C2HC zinc finger" evidence="2">
    <location>
        <begin position="124"/>
        <end position="183"/>
    </location>
</feature>
<organism evidence="3 4">
    <name type="scientific">Drosophila rubida</name>
    <dbReference type="NCBI Taxonomy" id="30044"/>
    <lineage>
        <taxon>Eukaryota</taxon>
        <taxon>Metazoa</taxon>
        <taxon>Ecdysozoa</taxon>
        <taxon>Arthropoda</taxon>
        <taxon>Hexapoda</taxon>
        <taxon>Insecta</taxon>
        <taxon>Pterygota</taxon>
        <taxon>Neoptera</taxon>
        <taxon>Endopterygota</taxon>
        <taxon>Diptera</taxon>
        <taxon>Brachycera</taxon>
        <taxon>Muscomorpha</taxon>
        <taxon>Ephydroidea</taxon>
        <taxon>Drosophilidae</taxon>
        <taxon>Drosophila</taxon>
    </lineage>
</organism>
<dbReference type="Gene3D" id="3.30.428.10">
    <property type="entry name" value="HIT-like"/>
    <property type="match status" value="1"/>
</dbReference>
<feature type="region of interest" description="Disordered" evidence="1">
    <location>
        <begin position="204"/>
        <end position="264"/>
    </location>
</feature>
<keyword evidence="4" id="KW-1185">Reference proteome</keyword>
<feature type="compositionally biased region" description="Polar residues" evidence="1">
    <location>
        <begin position="358"/>
        <end position="406"/>
    </location>
</feature>
<dbReference type="EMBL" id="JAJJHW010003409">
    <property type="protein sequence ID" value="KAH8359541.1"/>
    <property type="molecule type" value="Genomic_DNA"/>
</dbReference>
<dbReference type="GO" id="GO:0033699">
    <property type="term" value="F:DNA 5'-adenosine monophosphate hydrolase activity"/>
    <property type="evidence" value="ECO:0007669"/>
    <property type="project" value="TreeGrafter"/>
</dbReference>